<keyword evidence="2" id="KW-1185">Reference proteome</keyword>
<dbReference type="EMBL" id="MARB01000024">
    <property type="protein sequence ID" value="ODJ86317.1"/>
    <property type="molecule type" value="Genomic_DNA"/>
</dbReference>
<name>A0A7Z0VIM2_9GAMM</name>
<dbReference type="Proteomes" id="UP000094769">
    <property type="component" value="Unassembled WGS sequence"/>
</dbReference>
<comment type="caution">
    <text evidence="1">The sequence shown here is derived from an EMBL/GenBank/DDBJ whole genome shotgun (WGS) entry which is preliminary data.</text>
</comment>
<protein>
    <submittedName>
        <fullName evidence="1">Uncharacterized protein</fullName>
    </submittedName>
</protein>
<gene>
    <name evidence="1" type="ORF">CODIS_35120</name>
</gene>
<proteinExistence type="predicted"/>
<reference evidence="1 2" key="1">
    <citation type="submission" date="2016-06" db="EMBL/GenBank/DDBJ databases">
        <title>Genome sequence of endosymbiont of Candidatus Endolucinida thiodiazotropha.</title>
        <authorList>
            <person name="Poehlein A."/>
            <person name="Koenig S."/>
            <person name="Heiden S.E."/>
            <person name="Thuermer A."/>
            <person name="Voget S."/>
            <person name="Daniel R."/>
            <person name="Markert S."/>
            <person name="Gros O."/>
            <person name="Schweder T."/>
        </authorList>
    </citation>
    <scope>NUCLEOTIDE SEQUENCE [LARGE SCALE GENOMIC DNA]</scope>
    <source>
        <strain evidence="1 2">COS</strain>
    </source>
</reference>
<evidence type="ECO:0000313" key="2">
    <source>
        <dbReference type="Proteomes" id="UP000094769"/>
    </source>
</evidence>
<evidence type="ECO:0000313" key="1">
    <source>
        <dbReference type="EMBL" id="ODJ86317.1"/>
    </source>
</evidence>
<sequence length="73" mass="8528">MVLEVAPREWIWSPKYQKVIQRLSKSVDATAEAANHIHQNQIEISSYRNQKVLEKYAGEYLGSTGHDRKKWQS</sequence>
<dbReference type="AlphaFoldDB" id="A0A7Z0VIM2"/>
<accession>A0A7Z0VIM2</accession>
<organism evidence="1 2">
    <name type="scientific">Candidatus Thiodiazotropha endolucinida</name>
    <dbReference type="NCBI Taxonomy" id="1655433"/>
    <lineage>
        <taxon>Bacteria</taxon>
        <taxon>Pseudomonadati</taxon>
        <taxon>Pseudomonadota</taxon>
        <taxon>Gammaproteobacteria</taxon>
        <taxon>Chromatiales</taxon>
        <taxon>Sedimenticolaceae</taxon>
        <taxon>Candidatus Thiodiazotropha</taxon>
    </lineage>
</organism>